<evidence type="ECO:0000313" key="2">
    <source>
        <dbReference type="Proteomes" id="UP000514713"/>
    </source>
</evidence>
<dbReference type="KEGG" id="ned:HUN01_19175"/>
<dbReference type="InterPro" id="IPR036291">
    <property type="entry name" value="NAD(P)-bd_dom_sf"/>
</dbReference>
<accession>A0A7D7LCG5</accession>
<organism evidence="1 2">
    <name type="scientific">Nostoc edaphicum CCNP1411</name>
    <dbReference type="NCBI Taxonomy" id="1472755"/>
    <lineage>
        <taxon>Bacteria</taxon>
        <taxon>Bacillati</taxon>
        <taxon>Cyanobacteriota</taxon>
        <taxon>Cyanophyceae</taxon>
        <taxon>Nostocales</taxon>
        <taxon>Nostocaceae</taxon>
        <taxon>Nostoc</taxon>
    </lineage>
</organism>
<dbReference type="PRINTS" id="PR00081">
    <property type="entry name" value="GDHRDH"/>
</dbReference>
<proteinExistence type="predicted"/>
<dbReference type="RefSeq" id="WP_181927532.1">
    <property type="nucleotide sequence ID" value="NZ_CP054698.1"/>
</dbReference>
<dbReference type="Proteomes" id="UP000514713">
    <property type="component" value="Chromosome"/>
</dbReference>
<evidence type="ECO:0000313" key="1">
    <source>
        <dbReference type="EMBL" id="QMS89598.1"/>
    </source>
</evidence>
<dbReference type="PANTHER" id="PTHR44147:SF2">
    <property type="entry name" value="DEHYDROGENASE_REDUCTASE SDR FAMILY MEMBER 1"/>
    <property type="match status" value="1"/>
</dbReference>
<dbReference type="Pfam" id="PF00106">
    <property type="entry name" value="adh_short"/>
    <property type="match status" value="1"/>
</dbReference>
<name>A0A7D7LCG5_9NOSO</name>
<dbReference type="AlphaFoldDB" id="A0A7D7LCG5"/>
<dbReference type="SUPFAM" id="SSF51735">
    <property type="entry name" value="NAD(P)-binding Rossmann-fold domains"/>
    <property type="match status" value="1"/>
</dbReference>
<dbReference type="Gene3D" id="3.40.50.720">
    <property type="entry name" value="NAD(P)-binding Rossmann-like Domain"/>
    <property type="match status" value="1"/>
</dbReference>
<gene>
    <name evidence="1" type="ORF">HUN01_19175</name>
</gene>
<sequence>MKHLEGKVALVTGATRGIGRGIAIGLGEAGATVYITGRSLNNSSSDAVSGSLGDTQLAIEEVGGVCIPVQVDHSDDEQVRLLFDRIQDEQDGQLDLLVNNAYSGVQALRDAYGQPFWDCEPGLWDASNNVGLRSHYVASVFAARMMTKRNSGLICTISSWGSMSYIFNTAYGVGKAACDRLAADMAVELKPYNVASVSIWPGIVGTELFARFASEMNQTNETDQKNSLISVGVARRRHRYNWETPLLTGRVIAALACEPNVIRRTGRVQIVAELAKKYGIVDENGDQPASLRSLRFVLPAALPVLRQYSWLIPDIKVPWSLLLLNALGSPKI</sequence>
<dbReference type="InterPro" id="IPR002347">
    <property type="entry name" value="SDR_fam"/>
</dbReference>
<protein>
    <submittedName>
        <fullName evidence="1">SDR family NAD(P)-dependent oxidoreductase</fullName>
    </submittedName>
</protein>
<keyword evidence="2" id="KW-1185">Reference proteome</keyword>
<dbReference type="EMBL" id="CP054698">
    <property type="protein sequence ID" value="QMS89598.1"/>
    <property type="molecule type" value="Genomic_DNA"/>
</dbReference>
<dbReference type="PANTHER" id="PTHR44147">
    <property type="entry name" value="DEHYDROGENASE/REDUCTASE SDR FAMILY MEMBER 1"/>
    <property type="match status" value="1"/>
</dbReference>
<reference evidence="2" key="1">
    <citation type="submission" date="2020-06" db="EMBL/GenBank/DDBJ databases">
        <title>Nostoc edaphicum CCNP1411 genome.</title>
        <authorList>
            <person name="Fidor A."/>
            <person name="Grabski M."/>
            <person name="Gawor J."/>
            <person name="Gromadka R."/>
            <person name="Wegrzyn G."/>
            <person name="Mazur-Marzec H."/>
        </authorList>
    </citation>
    <scope>NUCLEOTIDE SEQUENCE [LARGE SCALE GENOMIC DNA]</scope>
    <source>
        <strain evidence="2">CCNP1411</strain>
    </source>
</reference>